<dbReference type="InterPro" id="IPR050987">
    <property type="entry name" value="AtrR-like"/>
</dbReference>
<keyword evidence="2" id="KW-0479">Metal-binding</keyword>
<dbReference type="AlphaFoldDB" id="A0A6A6C6W9"/>
<dbReference type="GO" id="GO:0005634">
    <property type="term" value="C:nucleus"/>
    <property type="evidence" value="ECO:0007669"/>
    <property type="project" value="UniProtKB-SubCell"/>
</dbReference>
<protein>
    <recommendedName>
        <fullName evidence="5">Xylanolytic transcriptional activator regulatory domain-containing protein</fullName>
    </recommendedName>
</protein>
<dbReference type="CDD" id="cd12148">
    <property type="entry name" value="fungal_TF_MHR"/>
    <property type="match status" value="1"/>
</dbReference>
<dbReference type="EMBL" id="ML993621">
    <property type="protein sequence ID" value="KAF2161136.1"/>
    <property type="molecule type" value="Genomic_DNA"/>
</dbReference>
<organism evidence="6 7">
    <name type="scientific">Zasmidium cellare ATCC 36951</name>
    <dbReference type="NCBI Taxonomy" id="1080233"/>
    <lineage>
        <taxon>Eukaryota</taxon>
        <taxon>Fungi</taxon>
        <taxon>Dikarya</taxon>
        <taxon>Ascomycota</taxon>
        <taxon>Pezizomycotina</taxon>
        <taxon>Dothideomycetes</taxon>
        <taxon>Dothideomycetidae</taxon>
        <taxon>Mycosphaerellales</taxon>
        <taxon>Mycosphaerellaceae</taxon>
        <taxon>Zasmidium</taxon>
    </lineage>
</organism>
<name>A0A6A6C6W9_ZASCE</name>
<evidence type="ECO:0000256" key="3">
    <source>
        <dbReference type="ARBA" id="ARBA00023125"/>
    </source>
</evidence>
<dbReference type="GO" id="GO:0003700">
    <property type="term" value="F:DNA-binding transcription factor activity"/>
    <property type="evidence" value="ECO:0007669"/>
    <property type="project" value="InterPro"/>
</dbReference>
<proteinExistence type="predicted"/>
<dbReference type="SMART" id="SM00906">
    <property type="entry name" value="Fungal_trans"/>
    <property type="match status" value="1"/>
</dbReference>
<reference evidence="6" key="1">
    <citation type="journal article" date="2020" name="Stud. Mycol.">
        <title>101 Dothideomycetes genomes: a test case for predicting lifestyles and emergence of pathogens.</title>
        <authorList>
            <person name="Haridas S."/>
            <person name="Albert R."/>
            <person name="Binder M."/>
            <person name="Bloem J."/>
            <person name="Labutti K."/>
            <person name="Salamov A."/>
            <person name="Andreopoulos B."/>
            <person name="Baker S."/>
            <person name="Barry K."/>
            <person name="Bills G."/>
            <person name="Bluhm B."/>
            <person name="Cannon C."/>
            <person name="Castanera R."/>
            <person name="Culley D."/>
            <person name="Daum C."/>
            <person name="Ezra D."/>
            <person name="Gonzalez J."/>
            <person name="Henrissat B."/>
            <person name="Kuo A."/>
            <person name="Liang C."/>
            <person name="Lipzen A."/>
            <person name="Lutzoni F."/>
            <person name="Magnuson J."/>
            <person name="Mondo S."/>
            <person name="Nolan M."/>
            <person name="Ohm R."/>
            <person name="Pangilinan J."/>
            <person name="Park H.-J."/>
            <person name="Ramirez L."/>
            <person name="Alfaro M."/>
            <person name="Sun H."/>
            <person name="Tritt A."/>
            <person name="Yoshinaga Y."/>
            <person name="Zwiers L.-H."/>
            <person name="Turgeon B."/>
            <person name="Goodwin S."/>
            <person name="Spatafora J."/>
            <person name="Crous P."/>
            <person name="Grigoriev I."/>
        </authorList>
    </citation>
    <scope>NUCLEOTIDE SEQUENCE</scope>
    <source>
        <strain evidence="6">ATCC 36951</strain>
    </source>
</reference>
<keyword evidence="3" id="KW-0238">DNA-binding</keyword>
<dbReference type="PANTHER" id="PTHR46910:SF3">
    <property type="entry name" value="HALOTOLERANCE PROTEIN 9-RELATED"/>
    <property type="match status" value="1"/>
</dbReference>
<dbReference type="InterPro" id="IPR007219">
    <property type="entry name" value="XnlR_reg_dom"/>
</dbReference>
<dbReference type="GO" id="GO:0003677">
    <property type="term" value="F:DNA binding"/>
    <property type="evidence" value="ECO:0007669"/>
    <property type="project" value="UniProtKB-KW"/>
</dbReference>
<gene>
    <name evidence="6" type="ORF">M409DRAFT_59399</name>
</gene>
<evidence type="ECO:0000313" key="7">
    <source>
        <dbReference type="Proteomes" id="UP000799537"/>
    </source>
</evidence>
<evidence type="ECO:0000256" key="4">
    <source>
        <dbReference type="ARBA" id="ARBA00023242"/>
    </source>
</evidence>
<dbReference type="Pfam" id="PF04082">
    <property type="entry name" value="Fungal_trans"/>
    <property type="match status" value="1"/>
</dbReference>
<evidence type="ECO:0000256" key="2">
    <source>
        <dbReference type="ARBA" id="ARBA00022723"/>
    </source>
</evidence>
<dbReference type="GO" id="GO:0006351">
    <property type="term" value="P:DNA-templated transcription"/>
    <property type="evidence" value="ECO:0007669"/>
    <property type="project" value="InterPro"/>
</dbReference>
<dbReference type="Proteomes" id="UP000799537">
    <property type="component" value="Unassembled WGS sequence"/>
</dbReference>
<dbReference type="OrthoDB" id="1621678at2759"/>
<dbReference type="GeneID" id="54567450"/>
<evidence type="ECO:0000256" key="1">
    <source>
        <dbReference type="ARBA" id="ARBA00004123"/>
    </source>
</evidence>
<dbReference type="PANTHER" id="PTHR46910">
    <property type="entry name" value="TRANSCRIPTION FACTOR PDR1"/>
    <property type="match status" value="1"/>
</dbReference>
<evidence type="ECO:0000313" key="6">
    <source>
        <dbReference type="EMBL" id="KAF2161136.1"/>
    </source>
</evidence>
<accession>A0A6A6C6W9</accession>
<dbReference type="RefSeq" id="XP_033662025.1">
    <property type="nucleotide sequence ID" value="XM_033814178.1"/>
</dbReference>
<dbReference type="GO" id="GO:0008270">
    <property type="term" value="F:zinc ion binding"/>
    <property type="evidence" value="ECO:0007669"/>
    <property type="project" value="InterPro"/>
</dbReference>
<feature type="domain" description="Xylanolytic transcriptional activator regulatory" evidence="5">
    <location>
        <begin position="243"/>
        <end position="313"/>
    </location>
</feature>
<keyword evidence="7" id="KW-1185">Reference proteome</keyword>
<evidence type="ECO:0000259" key="5">
    <source>
        <dbReference type="SMART" id="SM00906"/>
    </source>
</evidence>
<keyword evidence="4" id="KW-0539">Nucleus</keyword>
<sequence length="508" mass="55896">MKHRIRVLESLRAQIDHAQDVDIDAAMDTAPTVSLGNAVSYASLDQQLSAAAQEVDYQPALAPNDPERSDRPNNGDPSFATLVTEAIRLFEPVKTIGLGASIPSAGPSYGLANIQRELLALCNQDMHFFIDQYFDSVGYIYPLISRASCIEALDHALYAESHETPASATHAPGENLVSVCLVVGLGIMNSPSSQRAFPVVQQLMENSMSLLPTYAVDTSDVEAVRCLTMASIFALYCFQEAASWHFLGLAMARAISAGMRRQREHDGVDDHDSAQLFWTLYKLDRDAAFALDLPVGIENQDITAKMPQKGHLVGHGPYAPQSSFIWSVHYFEMFASWRREPKQSLQERYSTYEYWRETSTELTAGLRNPGVVKASTDIRAAAVLTFHEQRLACRALVYLLIMAIGEPKTNPSCQRIYNMVRNDVPSLMNAFKNNLDTLDLASTILDASDVLGNIIAYVCAQQQLQNMQADIDHAKVARLAYSTPVGARRGLARASVVLPISFGETSGK</sequence>
<comment type="subcellular location">
    <subcellularLocation>
        <location evidence="1">Nucleus</location>
    </subcellularLocation>
</comment>